<dbReference type="SUPFAM" id="SSF53098">
    <property type="entry name" value="Ribonuclease H-like"/>
    <property type="match status" value="1"/>
</dbReference>
<dbReference type="PROSITE" id="PS50878">
    <property type="entry name" value="RT_POL"/>
    <property type="match status" value="1"/>
</dbReference>
<dbReference type="InterPro" id="IPR043502">
    <property type="entry name" value="DNA/RNA_pol_sf"/>
</dbReference>
<dbReference type="GO" id="GO:0015074">
    <property type="term" value="P:DNA integration"/>
    <property type="evidence" value="ECO:0007669"/>
    <property type="project" value="InterPro"/>
</dbReference>
<dbReference type="PANTHER" id="PTHR37984">
    <property type="entry name" value="PROTEIN CBG26694"/>
    <property type="match status" value="1"/>
</dbReference>
<dbReference type="PANTHER" id="PTHR37984:SF15">
    <property type="entry name" value="INTEGRASE CATALYTIC DOMAIN-CONTAINING PROTEIN"/>
    <property type="match status" value="1"/>
</dbReference>
<feature type="compositionally biased region" description="Polar residues" evidence="4">
    <location>
        <begin position="1478"/>
        <end position="1489"/>
    </location>
</feature>
<dbReference type="CDD" id="cd09274">
    <property type="entry name" value="RNase_HI_RT_Ty3"/>
    <property type="match status" value="1"/>
</dbReference>
<feature type="domain" description="Integrase catalytic" evidence="6">
    <location>
        <begin position="1071"/>
        <end position="1229"/>
    </location>
</feature>
<dbReference type="Gene3D" id="3.30.420.10">
    <property type="entry name" value="Ribonuclease H-like superfamily/Ribonuclease H"/>
    <property type="match status" value="1"/>
</dbReference>
<sequence>MMACDTVSNDKTVIFQNVAKLPISDSLFFTTVLVGNKIELRGMLDSGSMATSVRGDMIPQLLEAGVVMGEVIPPTNIVLVGCGGKQTIPVGICELKLKLFGFDYVVPVLVVDGQADELIVGTNVMKPLMKQFKSDGAYWRILSRPDSTCLDENSKFVRFLANLERWRGEEIPEKVGTVKLKKTVTLEPMSEHVVWGRLPPKTELSVGSTVVVEPSTSRCVHRSVMVGRVVTPLWGGGWLPVKVINPTMSPIVLRRNAKVADVYPCIALEDFDGGLEVRVHQNVGRAGSSHGSLTAESSRSVSTIGGPDKLADLGLQNLSVGDCEVSEHWREKLTDLVVQYEDVFSRHHLDCGKAAEFCHRIRLTDERPFRLPYRRLSPAHYQKLRETLDDMEEREIIRKSSSEYASPLVLCWKKNGDLRLCTDFRWLNARTVKDAHPLPHQADILAALGGNAFFSSMDLTSGYYNVPLHEDDKKYTAFSSPLGLHEYNRMPQGLCNSPATFMRMMLTIFGDQNFLSLLCYLDDLLVFGKSEGESLQRLEMVFQRLREHNLKLSPSKCQFLRKSVKFLGHIVTRDGIATNPDKVQAIVGVSEADLMEPDGTTPSPKKIRSFLGMVVYYQHYIENCSVIAKPLFQLTTGTAKPRRGKGRKKQALSRKLVAADWTPECSEAIRTLKAALTEQVLLAHPDFTKPFLLSVDASSSGLGAVLSQVQDGHNIARPIAFASKSLNHAQSKYPAHRLEFLAMKWAIHDKFSHWLRGHKFTVWTDNNPLKYILTKPRLDACEQRWVAKLAPFDFDIQYIPGPRNVVADALSREPFVQHKMMHRLTRIPYGTLLEEARGLLVEDVQNTFRFSREESMDEKRKLTSSIQGSVTGSLNIKDNGGRISQDEVSALFKSHRCWSEGAEMRATCYTQQLETLLPVGQSPLPVLNHKELYDKQCQDPVVSRVSFYVNRGSRPSRRERIHESRETNRTLRQWGKLTTRLGVLYRVSKQVVSKKKVFQYVVPVALRGQALKGVHDDAGHQGQQRTLWLARQRFYWDSMEHDVKEYVSHCKRCVLSKVPEPEARAPLVSVVTSAPLELVCIDFWSAEDVNNKSIDVLVVTDHFTRLACAYPCPNQSARSVAHVLWNNFFSIYGFPACIHSDRGANFESSLIAELLQMAGVRKSHTTPYHPAGNGQAERLNRTLGSMIRALTPRAKAKWPKMLNTLTFAYNCTVHETTGFPPFFLMFGRTPRLPVDVMFESVLLDGETADMDKYVQSLGTDLREAMTLAQRHAEKQQLRQAEVYNRKIKGHSLEKGDRVLMANKGERGKRKLADRWKDTVYIVVHKNSELNTYVIRHPVTGRVRTVHRNLIMPVNFLPLPSWDDSVTQVSFSNTVSEGGSSDDVVPGERDSDARTAHWVSSLPESSVVMTAGGVTKASGSEAIEGNGDSDQGGGIVSVCGDHRSVLDEADHGSQSSHSEDNISDRLSNSVSVGLRPSDTVGSTKAGSGTHVSGCDSVVSVVPSGIPSVVQGEGIRTRLGRLIKPVNRLIQTMSTQRVKILS</sequence>
<evidence type="ECO:0000313" key="8">
    <source>
        <dbReference type="Proteomes" id="UP000002852"/>
    </source>
</evidence>
<dbReference type="Proteomes" id="UP000002852">
    <property type="component" value="Unassembled WGS sequence"/>
</dbReference>
<evidence type="ECO:0000259" key="5">
    <source>
        <dbReference type="PROSITE" id="PS50878"/>
    </source>
</evidence>
<dbReference type="PROSITE" id="PS50994">
    <property type="entry name" value="INTEGRASE"/>
    <property type="match status" value="1"/>
</dbReference>
<name>A0A3B5QIP4_XIPMA</name>
<feature type="domain" description="Reverse transcriptase" evidence="5">
    <location>
        <begin position="392"/>
        <end position="571"/>
    </location>
</feature>
<dbReference type="Gene3D" id="3.10.20.370">
    <property type="match status" value="1"/>
</dbReference>
<dbReference type="InterPro" id="IPR036397">
    <property type="entry name" value="RNaseH_sf"/>
</dbReference>
<comment type="similarity">
    <text evidence="1">Belongs to the beta type-B retroviral polymerase family. HERV class-II K(HML-2) pol subfamily.</text>
</comment>
<feature type="compositionally biased region" description="Basic and acidic residues" evidence="4">
    <location>
        <begin position="1439"/>
        <end position="1462"/>
    </location>
</feature>
<dbReference type="FunFam" id="3.10.20.370:FF:000001">
    <property type="entry name" value="Retrovirus-related Pol polyprotein from transposon 17.6-like protein"/>
    <property type="match status" value="1"/>
</dbReference>
<proteinExistence type="inferred from homology"/>
<feature type="region of interest" description="Disordered" evidence="4">
    <location>
        <begin position="1417"/>
        <end position="1491"/>
    </location>
</feature>
<dbReference type="OMA" id="PVGICEL"/>
<evidence type="ECO:0000256" key="2">
    <source>
        <dbReference type="ARBA" id="ARBA00012180"/>
    </source>
</evidence>
<dbReference type="InterPro" id="IPR050951">
    <property type="entry name" value="Retrovirus_Pol_polyprotein"/>
</dbReference>
<dbReference type="GO" id="GO:0003676">
    <property type="term" value="F:nucleic acid binding"/>
    <property type="evidence" value="ECO:0007669"/>
    <property type="project" value="InterPro"/>
</dbReference>
<dbReference type="FunFam" id="3.30.420.10:FF:000032">
    <property type="entry name" value="Retrovirus-related Pol polyprotein from transposon 297-like Protein"/>
    <property type="match status" value="1"/>
</dbReference>
<dbReference type="InParanoid" id="A0A3B5QIP4"/>
<protein>
    <recommendedName>
        <fullName evidence="3">Gypsy retrotransposon integrase-like protein 1</fullName>
        <ecNumber evidence="2">3.1.26.4</ecNumber>
    </recommendedName>
</protein>
<keyword evidence="8" id="KW-1185">Reference proteome</keyword>
<dbReference type="InterPro" id="IPR012337">
    <property type="entry name" value="RNaseH-like_sf"/>
</dbReference>
<reference evidence="8" key="1">
    <citation type="submission" date="2012-01" db="EMBL/GenBank/DDBJ databases">
        <authorList>
            <person name="Walter R."/>
            <person name="Schartl M."/>
            <person name="Warren W."/>
        </authorList>
    </citation>
    <scope>NUCLEOTIDE SEQUENCE [LARGE SCALE GENOMIC DNA]</scope>
    <source>
        <strain evidence="8">JP 163 A</strain>
    </source>
</reference>
<feature type="region of interest" description="Disordered" evidence="4">
    <location>
        <begin position="1372"/>
        <end position="1393"/>
    </location>
</feature>
<dbReference type="InterPro" id="IPR001584">
    <property type="entry name" value="Integrase_cat-core"/>
</dbReference>
<evidence type="ECO:0000256" key="3">
    <source>
        <dbReference type="ARBA" id="ARBA00039658"/>
    </source>
</evidence>
<dbReference type="FunFam" id="1.10.340.70:FF:000001">
    <property type="entry name" value="Retrovirus-related Pol polyprotein from transposon gypsy-like Protein"/>
    <property type="match status" value="1"/>
</dbReference>
<dbReference type="InterPro" id="IPR041588">
    <property type="entry name" value="Integrase_H2C2"/>
</dbReference>
<evidence type="ECO:0000313" key="7">
    <source>
        <dbReference type="Ensembl" id="ENSXMAP00000031414.1"/>
    </source>
</evidence>
<dbReference type="GeneTree" id="ENSGT01100000263500"/>
<accession>A0A3B5QIP4</accession>
<reference evidence="7" key="4">
    <citation type="submission" date="2025-09" db="UniProtKB">
        <authorList>
            <consortium name="Ensembl"/>
        </authorList>
    </citation>
    <scope>IDENTIFICATION</scope>
    <source>
        <strain evidence="7">JP 163 A</strain>
    </source>
</reference>
<dbReference type="InterPro" id="IPR000477">
    <property type="entry name" value="RT_dom"/>
</dbReference>
<dbReference type="InterPro" id="IPR043128">
    <property type="entry name" value="Rev_trsase/Diguanyl_cyclase"/>
</dbReference>
<evidence type="ECO:0000256" key="4">
    <source>
        <dbReference type="SAM" id="MobiDB-lite"/>
    </source>
</evidence>
<dbReference type="EC" id="3.1.26.4" evidence="2"/>
<dbReference type="GO" id="GO:0004523">
    <property type="term" value="F:RNA-DNA hybrid ribonuclease activity"/>
    <property type="evidence" value="ECO:0007669"/>
    <property type="project" value="UniProtKB-EC"/>
</dbReference>
<reference evidence="7" key="3">
    <citation type="submission" date="2025-08" db="UniProtKB">
        <authorList>
            <consortium name="Ensembl"/>
        </authorList>
    </citation>
    <scope>IDENTIFICATION</scope>
    <source>
        <strain evidence="7">JP 163 A</strain>
    </source>
</reference>
<dbReference type="Pfam" id="PF00665">
    <property type="entry name" value="rve"/>
    <property type="match status" value="1"/>
</dbReference>
<evidence type="ECO:0000259" key="6">
    <source>
        <dbReference type="PROSITE" id="PS50994"/>
    </source>
</evidence>
<evidence type="ECO:0000256" key="1">
    <source>
        <dbReference type="ARBA" id="ARBA00010879"/>
    </source>
</evidence>
<dbReference type="SUPFAM" id="SSF56672">
    <property type="entry name" value="DNA/RNA polymerases"/>
    <property type="match status" value="1"/>
</dbReference>
<organism evidence="7 8">
    <name type="scientific">Xiphophorus maculatus</name>
    <name type="common">Southern platyfish</name>
    <name type="synonym">Platypoecilus maculatus</name>
    <dbReference type="NCBI Taxonomy" id="8083"/>
    <lineage>
        <taxon>Eukaryota</taxon>
        <taxon>Metazoa</taxon>
        <taxon>Chordata</taxon>
        <taxon>Craniata</taxon>
        <taxon>Vertebrata</taxon>
        <taxon>Euteleostomi</taxon>
        <taxon>Actinopterygii</taxon>
        <taxon>Neopterygii</taxon>
        <taxon>Teleostei</taxon>
        <taxon>Neoteleostei</taxon>
        <taxon>Acanthomorphata</taxon>
        <taxon>Ovalentaria</taxon>
        <taxon>Atherinomorphae</taxon>
        <taxon>Cyprinodontiformes</taxon>
        <taxon>Poeciliidae</taxon>
        <taxon>Poeciliinae</taxon>
        <taxon>Xiphophorus</taxon>
    </lineage>
</organism>
<dbReference type="Pfam" id="PF17919">
    <property type="entry name" value="RT_RNaseH_2"/>
    <property type="match status" value="1"/>
</dbReference>
<dbReference type="Gene3D" id="3.10.10.10">
    <property type="entry name" value="HIV Type 1 Reverse Transcriptase, subunit A, domain 1"/>
    <property type="match status" value="1"/>
</dbReference>
<dbReference type="Gene3D" id="3.30.70.270">
    <property type="match status" value="2"/>
</dbReference>
<dbReference type="Pfam" id="PF00078">
    <property type="entry name" value="RVT_1"/>
    <property type="match status" value="1"/>
</dbReference>
<reference evidence="8" key="2">
    <citation type="journal article" date="2013" name="Nat. Genet.">
        <title>The genome of the platyfish, Xiphophorus maculatus, provides insights into evolutionary adaptation and several complex traits.</title>
        <authorList>
            <person name="Schartl M."/>
            <person name="Walter R.B."/>
            <person name="Shen Y."/>
            <person name="Garcia T."/>
            <person name="Catchen J."/>
            <person name="Amores A."/>
            <person name="Braasch I."/>
            <person name="Chalopin D."/>
            <person name="Volff J.N."/>
            <person name="Lesch K.P."/>
            <person name="Bisazza A."/>
            <person name="Minx P."/>
            <person name="Hillier L."/>
            <person name="Wilson R.K."/>
            <person name="Fuerstenberg S."/>
            <person name="Boore J."/>
            <person name="Searle S."/>
            <person name="Postlethwait J.H."/>
            <person name="Warren W.C."/>
        </authorList>
    </citation>
    <scope>NUCLEOTIDE SEQUENCE [LARGE SCALE GENOMIC DNA]</scope>
    <source>
        <strain evidence="8">JP 163 A</strain>
    </source>
</reference>
<dbReference type="Gene3D" id="1.10.340.70">
    <property type="match status" value="1"/>
</dbReference>
<dbReference type="InterPro" id="IPR041577">
    <property type="entry name" value="RT_RNaseH_2"/>
</dbReference>
<dbReference type="Ensembl" id="ENSXMAT00000025793.1">
    <property type="protein sequence ID" value="ENSXMAP00000031414.1"/>
    <property type="gene ID" value="ENSXMAG00000023990.1"/>
</dbReference>
<dbReference type="Pfam" id="PF17921">
    <property type="entry name" value="Integrase_H2C2"/>
    <property type="match status" value="1"/>
</dbReference>
<dbReference type="CDD" id="cd01647">
    <property type="entry name" value="RT_LTR"/>
    <property type="match status" value="1"/>
</dbReference>